<evidence type="ECO:0000313" key="4">
    <source>
        <dbReference type="EMBL" id="KXK25994.1"/>
    </source>
</evidence>
<dbReference type="InterPro" id="IPR001791">
    <property type="entry name" value="Laminin_G"/>
</dbReference>
<dbReference type="InterPro" id="IPR013320">
    <property type="entry name" value="ConA-like_dom_sf"/>
</dbReference>
<dbReference type="Proteomes" id="UP000070457">
    <property type="component" value="Unassembled WGS sequence"/>
</dbReference>
<name>A0A136LWF7_9BACT</name>
<evidence type="ECO:0000256" key="1">
    <source>
        <dbReference type="ARBA" id="ARBA00022729"/>
    </source>
</evidence>
<keyword evidence="1" id="KW-0732">Signal</keyword>
<dbReference type="SUPFAM" id="SSF49899">
    <property type="entry name" value="Concanavalin A-like lectins/glucanases"/>
    <property type="match status" value="7"/>
</dbReference>
<evidence type="ECO:0000256" key="2">
    <source>
        <dbReference type="ARBA" id="ARBA00023157"/>
    </source>
</evidence>
<gene>
    <name evidence="4" type="ORF">TR69_WS6001001286</name>
</gene>
<proteinExistence type="predicted"/>
<accession>A0A136LWF7</accession>
<dbReference type="EMBL" id="JYNZ01000005">
    <property type="protein sequence ID" value="KXK25994.1"/>
    <property type="molecule type" value="Genomic_DNA"/>
</dbReference>
<organism evidence="4 5">
    <name type="scientific">candidate division WS6 bacterium OLB20</name>
    <dbReference type="NCBI Taxonomy" id="1617426"/>
    <lineage>
        <taxon>Bacteria</taxon>
        <taxon>Candidatus Dojkabacteria</taxon>
    </lineage>
</organism>
<keyword evidence="2" id="KW-1015">Disulfide bond</keyword>
<dbReference type="InterPro" id="IPR006558">
    <property type="entry name" value="LamG-like"/>
</dbReference>
<dbReference type="SMART" id="SM00560">
    <property type="entry name" value="LamGL"/>
    <property type="match status" value="6"/>
</dbReference>
<dbReference type="STRING" id="1617426.TR69_WS6001001286"/>
<feature type="domain" description="Laminin G" evidence="3">
    <location>
        <begin position="1584"/>
        <end position="1792"/>
    </location>
</feature>
<dbReference type="Pfam" id="PF10102">
    <property type="entry name" value="DUF2341"/>
    <property type="match status" value="2"/>
</dbReference>
<evidence type="ECO:0000259" key="3">
    <source>
        <dbReference type="PROSITE" id="PS50025"/>
    </source>
</evidence>
<dbReference type="PANTHER" id="PTHR42535">
    <property type="entry name" value="OOKINETE PROTEIN, PUTATIVE-RELATED"/>
    <property type="match status" value="1"/>
</dbReference>
<sequence length="1967" mass="211846">MFFAALILATPLAGSFILPDRVAAANWLADNWGYRREITITGNGSDLTDIQYQLTGIDTQTLYNEGKLQFNCQDVRFTNANGALLHYWIEDDDTPCATDTGTDFWIRLPRAESEGTTIYMYYGNPDAAPYSSGSNTFTFFDGLGYSPAAWYNSSWSYRKRLTVNHTRVFDSTVSSFPVYIDMSLLGDDFWTGVDAQGDDVVVTAADGTTKLPRELVTIDAGTKSGELWFNAPSLSSTEDSYFYIYYGNGSATETNDTDTWNSAFTNVFHFDDNPTVSVTDSKGGVSGTSAGSMTSGDEVAAKVGNGLDFDGNDDRVDFTGTTSDIAGPWTLSMWIYNRDTANTFAILFDSATYSIRLEQSGTNNLGYTRYSAADYNAGYRLETSAWKHVTYIDTGSQMRILVDGVQVFSSATRINLPRTRIGLSATHAINGVLDESKLSNVARSDGWIRTEISNQSDPDGFITASGQEATSGSYDRLLTAGSPVQTDEGTIELSDPSGIEGLQSQTQYAINSKAVFRVSQSSTALNAGRLGFSNTSFAGGTMFADDAAYVVLNSAVTNWDRSVRNDGTATNGTGSIAETTALSEFEVGWRTGGVDFRVNNASNGSLTTNVPNESSYIRLESDNTADTITLDWVAVATYNADPPDSQVVGSEEKSQAPLLSLSFEESGGQTLLNTGSIGSAAVSYTGDSIFAASDDPYRTQGCPTGRCLSFDGSNDSVTVDHHALLNTTQFSFSMWYKPASTSTQYGLINKHLSPSAGWWVRQQSDGTVRFLIVTASGNIYVTTSASLPVATWTHITGTYDGTTPRIYFNGIEAAGTVTNPGNSGSATTSTRPLKIGESWADNENTRGAIDEVRLWPRGISADEVLREYNSYSAVLGAGTSRIEEGLAAWWQMNELTWNGTSGEVKDSSGSSYHGTAVSGTVTTPGYFGRAGSFDGTNDYISTGARTVDEPPYSICAWTQADVAAPSENKYIITNGGETGSSNGFSLSLLTSGSYALTMKKSSGVGGTASLSGATTGWTHLCGVWDGSSNADSIRLYRNGTLAATASPGPVSVGADSSLLIGRPVSTNDFHWDGRLDDVRVYNRLLSEPEISSIYNYSPGPLAQWRFDEQSGTTVKDDTLNAIDGSLVNMNDAKRVPGLSGNALDFDGSGDYVSFSSDALLPLSSQNRSFSLWVSPRTLVSGDRYFSMGNWAVGNSFDIVSNTSNRISVVGHTNNYLSTAAIPLSTWTHVGIVLNGTNLRFYLNGKLDSSHTVSLNTVASGEFRIGGVLPSRGATDYDGYIDDFVIWGHALTAQEMENIYAYGTAANSLELGDTFNSELIAYWKMDETSWNGTTDEVIDIAGGDHDGTRVGNATTSADAKFGRAGTFDGNGDYVNVPYSSAFTTSTFTVSAWIKPDVLGQNRTIITTEPNSTPTQNGFGIRLRSDNKFWLTIGRAGNSASVSSTKTATAGTWTQVTATYDGVTAKIYIDGEPDGTAVINRTVDSTQALRIGWFSSSFVNEAFDGQIDDVRLYGVQLEEMDIETIYNRFNTVYGGSEFETGARPVLQHNFDQKSGTTANDSSGNSFNATLFNMDSTNWVDGRYGNALQFNGSNEYASIANQTQLNSTDFSVSAWIRTTSSGVSRVLTKEGNTNGQQRYSLGANVSVAGRADVSFYGTSVNTAQSTSSVNDGEWHHILGTFSDTNNRLRIYVDGVLQATTTTTQSPVASSNPLEIGRFDSAAGQYFNGSIDQVRYWERELSPREAAIEFDGGKPVAWYKFDEIEGNTAYDHSGNGVHGTLTNMSVPSVWQEDANCKYNGCLSFDGSNDYISVPHNNVQNQNSVSISLWARFTTLATRPHVVTKGISGSAGKYALVIETNGMLRLFYDTGSGWTSVSSPAGLVSVNEWHHFVVTYTPGSTAVYYDGRRVGSAAPAGNLRSITNAISIGNFQAGGYGHVSGRIDEVKIWNYALTQDDINREYYANGAALRYE</sequence>
<dbReference type="InterPro" id="IPR018765">
    <property type="entry name" value="DUF2341"/>
</dbReference>
<dbReference type="Gene3D" id="2.60.120.200">
    <property type="match status" value="7"/>
</dbReference>
<dbReference type="Pfam" id="PF13385">
    <property type="entry name" value="Laminin_G_3"/>
    <property type="match status" value="7"/>
</dbReference>
<comment type="caution">
    <text evidence="4">The sequence shown here is derived from an EMBL/GenBank/DDBJ whole genome shotgun (WGS) entry which is preliminary data.</text>
</comment>
<protein>
    <submittedName>
        <fullName evidence="4">Laminin G domain protein</fullName>
    </submittedName>
</protein>
<evidence type="ECO:0000313" key="5">
    <source>
        <dbReference type="Proteomes" id="UP000070457"/>
    </source>
</evidence>
<dbReference type="PANTHER" id="PTHR42535:SF2">
    <property type="entry name" value="CHROMOSOME UNDETERMINED SCAFFOLD_146, WHOLE GENOME SHOTGUN SEQUENCE"/>
    <property type="match status" value="1"/>
</dbReference>
<reference evidence="4 5" key="1">
    <citation type="submission" date="2015-02" db="EMBL/GenBank/DDBJ databases">
        <title>Improved understanding of the partial-nitritation anammox process through 23 genomes representing the majority of the microbial community.</title>
        <authorList>
            <person name="Speth D.R."/>
            <person name="In T Zandt M."/>
            <person name="Guerrero Cruz S."/>
            <person name="Jetten M.S."/>
            <person name="Dutilh B.E."/>
        </authorList>
    </citation>
    <scope>NUCLEOTIDE SEQUENCE [LARGE SCALE GENOMIC DNA]</scope>
    <source>
        <strain evidence="4">OLB20</strain>
    </source>
</reference>
<dbReference type="PROSITE" id="PS50025">
    <property type="entry name" value="LAM_G_DOMAIN"/>
    <property type="match status" value="1"/>
</dbReference>